<protein>
    <recommendedName>
        <fullName evidence="4">G-patch domain-containing protein</fullName>
    </recommendedName>
</protein>
<dbReference type="Proteomes" id="UP001189122">
    <property type="component" value="Unassembled WGS sequence"/>
</dbReference>
<dbReference type="GO" id="GO:0005681">
    <property type="term" value="C:spliceosomal complex"/>
    <property type="evidence" value="ECO:0007669"/>
    <property type="project" value="TreeGrafter"/>
</dbReference>
<dbReference type="InterPro" id="IPR045166">
    <property type="entry name" value="Spp2-like"/>
</dbReference>
<keyword evidence="2" id="KW-0539">Nucleus</keyword>
<feature type="region of interest" description="Disordered" evidence="3">
    <location>
        <begin position="258"/>
        <end position="318"/>
    </location>
</feature>
<organism evidence="5">
    <name type="scientific">Spirodela intermedia</name>
    <name type="common">Intermediate duckweed</name>
    <dbReference type="NCBI Taxonomy" id="51605"/>
    <lineage>
        <taxon>Eukaryota</taxon>
        <taxon>Viridiplantae</taxon>
        <taxon>Streptophyta</taxon>
        <taxon>Embryophyta</taxon>
        <taxon>Tracheophyta</taxon>
        <taxon>Spermatophyta</taxon>
        <taxon>Magnoliopsida</taxon>
        <taxon>Liliopsida</taxon>
        <taxon>Araceae</taxon>
        <taxon>Lemnoideae</taxon>
        <taxon>Spirodela</taxon>
    </lineage>
</organism>
<comment type="subcellular location">
    <subcellularLocation>
        <location evidence="1">Nucleus</location>
    </subcellularLocation>
</comment>
<dbReference type="EMBL" id="CACRZD030000003">
    <property type="protein sequence ID" value="CAA6657083.1"/>
    <property type="molecule type" value="Genomic_DNA"/>
</dbReference>
<evidence type="ECO:0000256" key="2">
    <source>
        <dbReference type="ARBA" id="ARBA00023242"/>
    </source>
</evidence>
<name>A0A7I8IGR3_SPIIN</name>
<gene>
    <name evidence="5" type="ORF">SI7747_03003553</name>
</gene>
<keyword evidence="6" id="KW-1185">Reference proteome</keyword>
<dbReference type="InterPro" id="IPR026822">
    <property type="entry name" value="Spp2/MOS2_G-patch"/>
</dbReference>
<accession>A0A7I8IGR3</accession>
<feature type="compositionally biased region" description="Basic and acidic residues" evidence="3">
    <location>
        <begin position="175"/>
        <end position="188"/>
    </location>
</feature>
<feature type="region of interest" description="Disordered" evidence="3">
    <location>
        <begin position="1"/>
        <end position="113"/>
    </location>
</feature>
<dbReference type="Pfam" id="PF12656">
    <property type="entry name" value="G-patch_2"/>
    <property type="match status" value="1"/>
</dbReference>
<dbReference type="GO" id="GO:0000398">
    <property type="term" value="P:mRNA splicing, via spliceosome"/>
    <property type="evidence" value="ECO:0007669"/>
    <property type="project" value="InterPro"/>
</dbReference>
<evidence type="ECO:0000313" key="5">
    <source>
        <dbReference type="EMBL" id="CAA2617386.1"/>
    </source>
</evidence>
<dbReference type="InterPro" id="IPR000467">
    <property type="entry name" value="G_patch_dom"/>
</dbReference>
<dbReference type="PROSITE" id="PS50174">
    <property type="entry name" value="G_PATCH"/>
    <property type="match status" value="1"/>
</dbReference>
<dbReference type="GO" id="GO:0003676">
    <property type="term" value="F:nucleic acid binding"/>
    <property type="evidence" value="ECO:0007669"/>
    <property type="project" value="InterPro"/>
</dbReference>
<sequence>MKLSFSLSSSKSSSSTRTLPTGTGRDGGPKRMKNLLPPPSSDLESTSAAVATRFELDTSQTDSSNATYGLILRGGGDGRDRGNLGMDTDPEVVGVRPEPALSAEQKLREDIEKLPEDRGFDEFEDIAVEDFSRALLAGYGWKAGQGVGRNAKEDTKVREYQRWAGNGGLGFKPEVPVEKGRKKGRDDLPQFLHRRAPAALGPAELIRKVKSSGSLLESMPAFPWIGCSASTRGGSEVSVPEEVIAELGSVEEKRFLRKQKEAEDRVGRRSHGRSTENGKDDKMKHKSSNKDRDKRANSRDGKHDRSESRQASEGRKEEGPVRWLRSHIRVRVISKDFRRGKLYLKKGKVVDVVGPMTCDLSMDEKKETAVVRDADSHELIKVRLEQIAEYVGIPASLVIKFRGTSFEVCAAFLQDLSLYALKLRLTLR</sequence>
<evidence type="ECO:0000256" key="1">
    <source>
        <dbReference type="ARBA" id="ARBA00004123"/>
    </source>
</evidence>
<proteinExistence type="predicted"/>
<feature type="region of interest" description="Disordered" evidence="3">
    <location>
        <begin position="171"/>
        <end position="190"/>
    </location>
</feature>
<evidence type="ECO:0000313" key="6">
    <source>
        <dbReference type="Proteomes" id="UP001189122"/>
    </source>
</evidence>
<feature type="compositionally biased region" description="Polar residues" evidence="3">
    <location>
        <begin position="57"/>
        <end position="67"/>
    </location>
</feature>
<evidence type="ECO:0000256" key="3">
    <source>
        <dbReference type="SAM" id="MobiDB-lite"/>
    </source>
</evidence>
<dbReference type="AlphaFoldDB" id="A0A7I8IGR3"/>
<reference evidence="5 6" key="1">
    <citation type="submission" date="2019-12" db="EMBL/GenBank/DDBJ databases">
        <authorList>
            <person name="Scholz U."/>
            <person name="Mascher M."/>
            <person name="Fiebig A."/>
        </authorList>
    </citation>
    <scope>NUCLEOTIDE SEQUENCE</scope>
</reference>
<dbReference type="PANTHER" id="PTHR15818">
    <property type="entry name" value="G PATCH AND KOW-CONTAINING"/>
    <property type="match status" value="1"/>
</dbReference>
<feature type="compositionally biased region" description="Low complexity" evidence="3">
    <location>
        <begin position="1"/>
        <end position="15"/>
    </location>
</feature>
<dbReference type="EMBL" id="LR743590">
    <property type="protein sequence ID" value="CAA2617386.1"/>
    <property type="molecule type" value="Genomic_DNA"/>
</dbReference>
<dbReference type="Gene3D" id="2.30.30.140">
    <property type="match status" value="1"/>
</dbReference>
<feature type="domain" description="G-patch" evidence="4">
    <location>
        <begin position="128"/>
        <end position="174"/>
    </location>
</feature>
<evidence type="ECO:0000259" key="4">
    <source>
        <dbReference type="PROSITE" id="PS50174"/>
    </source>
</evidence>
<dbReference type="PANTHER" id="PTHR15818:SF2">
    <property type="entry name" value="G-PATCH DOMAIN AND KOW MOTIFS-CONTAINING PROTEIN"/>
    <property type="match status" value="1"/>
</dbReference>